<protein>
    <submittedName>
        <fullName evidence="1">Uncharacterized protein</fullName>
    </submittedName>
</protein>
<dbReference type="AlphaFoldDB" id="S0EW60"/>
<dbReference type="STRING" id="454171.CP488_02225"/>
<accession>S0EW60</accession>
<dbReference type="EMBL" id="HF951689">
    <property type="protein sequence ID" value="CCW35674.1"/>
    <property type="molecule type" value="Genomic_DNA"/>
</dbReference>
<sequence length="160" mass="18216">MACLLPAACAEAMVVTQRCINQWAAAADDVRHAIVVDTGLRLPGEQLDAYLRRIALPLPNETPQAYQKRITAYFTAFQKANAHLSQIRELPTLQARTSTNLRIWQQIVLDAHSAPRQLHFLQIDWTRRNRAQGRLHFALQFDATTNLYIALYNLLRDALP</sequence>
<name>S0EW60_CHTCT</name>
<evidence type="ECO:0000313" key="1">
    <source>
        <dbReference type="EMBL" id="CCW35674.1"/>
    </source>
</evidence>
<gene>
    <name evidence="1" type="ORF">CCALI_01865</name>
</gene>
<dbReference type="Proteomes" id="UP000014227">
    <property type="component" value="Chromosome I"/>
</dbReference>
<keyword evidence="2" id="KW-1185">Reference proteome</keyword>
<dbReference type="HOGENOM" id="CLU_1649118_0_0_0"/>
<dbReference type="InParanoid" id="S0EW60"/>
<dbReference type="KEGG" id="ccz:CCALI_01865"/>
<organism evidence="1 2">
    <name type="scientific">Chthonomonas calidirosea (strain DSM 23976 / ICMP 18418 / T49)</name>
    <dbReference type="NCBI Taxonomy" id="1303518"/>
    <lineage>
        <taxon>Bacteria</taxon>
        <taxon>Bacillati</taxon>
        <taxon>Armatimonadota</taxon>
        <taxon>Chthonomonadia</taxon>
        <taxon>Chthonomonadales</taxon>
        <taxon>Chthonomonadaceae</taxon>
        <taxon>Chthonomonas</taxon>
    </lineage>
</organism>
<reference evidence="2" key="1">
    <citation type="submission" date="2013-03" db="EMBL/GenBank/DDBJ databases">
        <title>Genome sequence of Chthonomonas calidirosea, the first sequenced genome from the Armatimonadetes phylum (formally candidate division OP10).</title>
        <authorList>
            <person name="Lee K.C.Y."/>
            <person name="Morgan X.C."/>
            <person name="Dunfield P.F."/>
            <person name="Tamas I."/>
            <person name="Houghton K.M."/>
            <person name="Vyssotski M."/>
            <person name="Ryan J.L.J."/>
            <person name="Lagutin K."/>
            <person name="McDonald I.R."/>
            <person name="Stott M.B."/>
        </authorList>
    </citation>
    <scope>NUCLEOTIDE SEQUENCE [LARGE SCALE GENOMIC DNA]</scope>
    <source>
        <strain evidence="2">DSM 23976 / ICMP 18418 / T49</strain>
    </source>
</reference>
<proteinExistence type="predicted"/>
<dbReference type="PATRIC" id="fig|1303518.3.peg.1923"/>
<evidence type="ECO:0000313" key="2">
    <source>
        <dbReference type="Proteomes" id="UP000014227"/>
    </source>
</evidence>